<reference evidence="1 2" key="1">
    <citation type="journal article" date="2021" name="Sci. Rep.">
        <title>The distribution of antibiotic resistance genes in chicken gut microbiota commensals.</title>
        <authorList>
            <person name="Juricova H."/>
            <person name="Matiasovicova J."/>
            <person name="Kubasova T."/>
            <person name="Cejkova D."/>
            <person name="Rychlik I."/>
        </authorList>
    </citation>
    <scope>NUCLEOTIDE SEQUENCE [LARGE SCALE GENOMIC DNA]</scope>
    <source>
        <strain evidence="1 2">An411</strain>
    </source>
</reference>
<keyword evidence="2" id="KW-1185">Reference proteome</keyword>
<proteinExistence type="predicted"/>
<name>A0ABS2FXK1_9FIRM</name>
<evidence type="ECO:0000313" key="1">
    <source>
        <dbReference type="EMBL" id="MBM6852364.1"/>
    </source>
</evidence>
<dbReference type="EMBL" id="JACSNX010000031">
    <property type="protein sequence ID" value="MBM6852364.1"/>
    <property type="molecule type" value="Genomic_DNA"/>
</dbReference>
<gene>
    <name evidence="1" type="ORF">H9X91_13050</name>
</gene>
<dbReference type="RefSeq" id="WP_204805644.1">
    <property type="nucleotide sequence ID" value="NZ_JACSNX010000031.1"/>
</dbReference>
<protein>
    <submittedName>
        <fullName evidence="1">Uncharacterized protein</fullName>
    </submittedName>
</protein>
<sequence length="121" mass="13450">MFAPVMYQGFATYWYELISFRADGSADLLDSGGVSFDLSFGREGHQFDAEAIAGFFWKLWGILQNSTVLMSTENGEFQTGIPGLELQNYMFGDLLSLDSLEAMEAAVRQQEAERKAEQGAI</sequence>
<organism evidence="1 2">
    <name type="scientific">Oscillibacter valericigenes</name>
    <dbReference type="NCBI Taxonomy" id="351091"/>
    <lineage>
        <taxon>Bacteria</taxon>
        <taxon>Bacillati</taxon>
        <taxon>Bacillota</taxon>
        <taxon>Clostridia</taxon>
        <taxon>Eubacteriales</taxon>
        <taxon>Oscillospiraceae</taxon>
        <taxon>Oscillibacter</taxon>
    </lineage>
</organism>
<dbReference type="Proteomes" id="UP000719500">
    <property type="component" value="Unassembled WGS sequence"/>
</dbReference>
<evidence type="ECO:0000313" key="2">
    <source>
        <dbReference type="Proteomes" id="UP000719500"/>
    </source>
</evidence>
<accession>A0ABS2FXK1</accession>
<comment type="caution">
    <text evidence="1">The sequence shown here is derived from an EMBL/GenBank/DDBJ whole genome shotgun (WGS) entry which is preliminary data.</text>
</comment>